<sequence>MSGELQLVIDEATLPDLNGARPKGRLPYRDVMLEPVAGDLHRARIETPTGLGPACGDGG</sequence>
<protein>
    <submittedName>
        <fullName evidence="1">Uncharacterized protein</fullName>
    </submittedName>
</protein>
<comment type="caution">
    <text evidence="1">The sequence shown here is derived from an EMBL/GenBank/DDBJ whole genome shotgun (WGS) entry which is preliminary data.</text>
</comment>
<reference evidence="2" key="1">
    <citation type="journal article" date="2019" name="Int. J. Syst. Evol. Microbiol.">
        <title>The Global Catalogue of Microorganisms (GCM) 10K type strain sequencing project: providing services to taxonomists for standard genome sequencing and annotation.</title>
        <authorList>
            <consortium name="The Broad Institute Genomics Platform"/>
            <consortium name="The Broad Institute Genome Sequencing Center for Infectious Disease"/>
            <person name="Wu L."/>
            <person name="Ma J."/>
        </authorList>
    </citation>
    <scope>NUCLEOTIDE SEQUENCE [LARGE SCALE GENOMIC DNA]</scope>
    <source>
        <strain evidence="2">YIM 94188</strain>
    </source>
</reference>
<dbReference type="EMBL" id="JBHSNS010000016">
    <property type="protein sequence ID" value="MFC5731457.1"/>
    <property type="molecule type" value="Genomic_DNA"/>
</dbReference>
<proteinExistence type="predicted"/>
<accession>A0ABW0ZLU6</accession>
<dbReference type="Proteomes" id="UP001596072">
    <property type="component" value="Unassembled WGS sequence"/>
</dbReference>
<organism evidence="1 2">
    <name type="scientific">Nocardioides vastitatis</name>
    <dbReference type="NCBI Taxonomy" id="2568655"/>
    <lineage>
        <taxon>Bacteria</taxon>
        <taxon>Bacillati</taxon>
        <taxon>Actinomycetota</taxon>
        <taxon>Actinomycetes</taxon>
        <taxon>Propionibacteriales</taxon>
        <taxon>Nocardioidaceae</taxon>
        <taxon>Nocardioides</taxon>
    </lineage>
</organism>
<evidence type="ECO:0000313" key="1">
    <source>
        <dbReference type="EMBL" id="MFC5731457.1"/>
    </source>
</evidence>
<evidence type="ECO:0000313" key="2">
    <source>
        <dbReference type="Proteomes" id="UP001596072"/>
    </source>
</evidence>
<dbReference type="RefSeq" id="WP_240769431.1">
    <property type="nucleotide sequence ID" value="NZ_JBHSNS010000016.1"/>
</dbReference>
<gene>
    <name evidence="1" type="ORF">ACFPQB_21270</name>
</gene>
<name>A0ABW0ZLU6_9ACTN</name>
<keyword evidence="2" id="KW-1185">Reference proteome</keyword>